<evidence type="ECO:0000256" key="7">
    <source>
        <dbReference type="ARBA" id="ARBA00023268"/>
    </source>
</evidence>
<dbReference type="AlphaFoldDB" id="A0A918QA74"/>
<keyword evidence="14" id="KW-1185">Reference proteome</keyword>
<dbReference type="Gene3D" id="3.40.50.10950">
    <property type="match status" value="1"/>
</dbReference>
<comment type="similarity">
    <text evidence="3">In the N-terminal section; belongs to the malic enzymes family.</text>
</comment>
<proteinExistence type="inferred from homology"/>
<dbReference type="Gene3D" id="3.40.50.10380">
    <property type="entry name" value="Malic enzyme, N-terminal domain"/>
    <property type="match status" value="1"/>
</dbReference>
<evidence type="ECO:0000313" key="14">
    <source>
        <dbReference type="Proteomes" id="UP000619457"/>
    </source>
</evidence>
<evidence type="ECO:0000256" key="6">
    <source>
        <dbReference type="ARBA" id="ARBA00023002"/>
    </source>
</evidence>
<dbReference type="InterPro" id="IPR012301">
    <property type="entry name" value="Malic_N_dom"/>
</dbReference>
<reference evidence="13" key="2">
    <citation type="submission" date="2020-09" db="EMBL/GenBank/DDBJ databases">
        <authorList>
            <person name="Sun Q."/>
            <person name="Kim S."/>
        </authorList>
    </citation>
    <scope>NUCLEOTIDE SEQUENCE</scope>
    <source>
        <strain evidence="13">KCTC 12368</strain>
    </source>
</reference>
<organism evidence="13 14">
    <name type="scientific">Echinicola pacifica</name>
    <dbReference type="NCBI Taxonomy" id="346377"/>
    <lineage>
        <taxon>Bacteria</taxon>
        <taxon>Pseudomonadati</taxon>
        <taxon>Bacteroidota</taxon>
        <taxon>Cytophagia</taxon>
        <taxon>Cytophagales</taxon>
        <taxon>Cyclobacteriaceae</taxon>
        <taxon>Echinicola</taxon>
    </lineage>
</organism>
<dbReference type="Gene3D" id="3.40.50.10750">
    <property type="entry name" value="Isocitrate/Isopropylmalate dehydrogenase-like"/>
    <property type="match status" value="1"/>
</dbReference>
<dbReference type="Pfam" id="PF03949">
    <property type="entry name" value="Malic_M"/>
    <property type="match status" value="1"/>
</dbReference>
<keyword evidence="7" id="KW-0511">Multifunctional enzyme</keyword>
<protein>
    <submittedName>
        <fullName evidence="13">Malic enzyme</fullName>
    </submittedName>
</protein>
<dbReference type="FunFam" id="3.40.50.10380:FF:000003">
    <property type="entry name" value="NADP-dependent malic enzyme"/>
    <property type="match status" value="1"/>
</dbReference>
<feature type="binding site" evidence="10">
    <location>
        <position position="288"/>
    </location>
    <ligand>
        <name>NADP(+)</name>
        <dbReference type="ChEBI" id="CHEBI:58349"/>
    </ligand>
</feature>
<evidence type="ECO:0000259" key="12">
    <source>
        <dbReference type="SMART" id="SM01274"/>
    </source>
</evidence>
<keyword evidence="5 9" id="KW-0479">Metal-binding</keyword>
<evidence type="ECO:0000259" key="11">
    <source>
        <dbReference type="SMART" id="SM00919"/>
    </source>
</evidence>
<dbReference type="GO" id="GO:0051287">
    <property type="term" value="F:NAD binding"/>
    <property type="evidence" value="ECO:0007669"/>
    <property type="project" value="InterPro"/>
</dbReference>
<dbReference type="GO" id="GO:0046872">
    <property type="term" value="F:metal ion binding"/>
    <property type="evidence" value="ECO:0007669"/>
    <property type="project" value="UniProtKB-KW"/>
</dbReference>
<feature type="binding site" evidence="10">
    <location>
        <begin position="77"/>
        <end position="84"/>
    </location>
    <ligand>
        <name>NADP(+)</name>
        <dbReference type="ChEBI" id="CHEBI:58349"/>
    </ligand>
</feature>
<reference evidence="13" key="1">
    <citation type="journal article" date="2014" name="Int. J. Syst. Evol. Microbiol.">
        <title>Complete genome sequence of Corynebacterium casei LMG S-19264T (=DSM 44701T), isolated from a smear-ripened cheese.</title>
        <authorList>
            <consortium name="US DOE Joint Genome Institute (JGI-PGF)"/>
            <person name="Walter F."/>
            <person name="Albersmeier A."/>
            <person name="Kalinowski J."/>
            <person name="Ruckert C."/>
        </authorList>
    </citation>
    <scope>NUCLEOTIDE SEQUENCE</scope>
    <source>
        <strain evidence="13">KCTC 12368</strain>
    </source>
</reference>
<dbReference type="InterPro" id="IPR046346">
    <property type="entry name" value="Aminoacid_DH-like_N_sf"/>
</dbReference>
<dbReference type="Pfam" id="PF00390">
    <property type="entry name" value="malic"/>
    <property type="match status" value="2"/>
</dbReference>
<evidence type="ECO:0000256" key="1">
    <source>
        <dbReference type="ARBA" id="ARBA00001936"/>
    </source>
</evidence>
<evidence type="ECO:0000256" key="4">
    <source>
        <dbReference type="ARBA" id="ARBA00008756"/>
    </source>
</evidence>
<evidence type="ECO:0000256" key="9">
    <source>
        <dbReference type="PIRSR" id="PIRSR036684-2"/>
    </source>
</evidence>
<comment type="cofactor">
    <cofactor evidence="2">
        <name>Mg(2+)</name>
        <dbReference type="ChEBI" id="CHEBI:18420"/>
    </cofactor>
</comment>
<feature type="domain" description="Malic enzyme NAD-binding" evidence="11">
    <location>
        <begin position="164"/>
        <end position="401"/>
    </location>
</feature>
<evidence type="ECO:0000256" key="2">
    <source>
        <dbReference type="ARBA" id="ARBA00001946"/>
    </source>
</evidence>
<dbReference type="GO" id="GO:0016746">
    <property type="term" value="F:acyltransferase activity"/>
    <property type="evidence" value="ECO:0007669"/>
    <property type="project" value="InterPro"/>
</dbReference>
<dbReference type="CDD" id="cd05311">
    <property type="entry name" value="NAD_bind_2_malic_enz"/>
    <property type="match status" value="1"/>
</dbReference>
<gene>
    <name evidence="13" type="primary">maeB</name>
    <name evidence="13" type="ORF">GCM10007049_35310</name>
</gene>
<dbReference type="InterPro" id="IPR037062">
    <property type="entry name" value="Malic_N_dom_sf"/>
</dbReference>
<feature type="binding site" evidence="9">
    <location>
        <position position="137"/>
    </location>
    <ligand>
        <name>a divalent metal cation</name>
        <dbReference type="ChEBI" id="CHEBI:60240"/>
    </ligand>
</feature>
<dbReference type="InterPro" id="IPR051674">
    <property type="entry name" value="Malate_Decarboxylase"/>
</dbReference>
<dbReference type="PANTHER" id="PTHR43237">
    <property type="entry name" value="NADP-DEPENDENT MALIC ENZYME"/>
    <property type="match status" value="1"/>
</dbReference>
<dbReference type="InterPro" id="IPR045213">
    <property type="entry name" value="Malic_NAD-bd_bact_type"/>
</dbReference>
<comment type="caution">
    <text evidence="13">The sequence shown here is derived from an EMBL/GenBank/DDBJ whole genome shotgun (WGS) entry which is preliminary data.</text>
</comment>
<dbReference type="InterPro" id="IPR012188">
    <property type="entry name" value="ME_PTA"/>
</dbReference>
<dbReference type="SMART" id="SM00919">
    <property type="entry name" value="Malic_M"/>
    <property type="match status" value="1"/>
</dbReference>
<feature type="domain" description="Malic enzyme N-terminal" evidence="12">
    <location>
        <begin position="19"/>
        <end position="152"/>
    </location>
</feature>
<evidence type="ECO:0000313" key="13">
    <source>
        <dbReference type="EMBL" id="GGZ38972.1"/>
    </source>
</evidence>
<dbReference type="EMBL" id="BMWX01000008">
    <property type="protein sequence ID" value="GGZ38972.1"/>
    <property type="molecule type" value="Genomic_DNA"/>
</dbReference>
<dbReference type="FunFam" id="3.40.50.720:FF:000095">
    <property type="entry name" value="NADP-dependent malic enzyme"/>
    <property type="match status" value="1"/>
</dbReference>
<dbReference type="SMART" id="SM01274">
    <property type="entry name" value="malic"/>
    <property type="match status" value="1"/>
</dbReference>
<evidence type="ECO:0000256" key="3">
    <source>
        <dbReference type="ARBA" id="ARBA00007686"/>
    </source>
</evidence>
<dbReference type="InterPro" id="IPR042113">
    <property type="entry name" value="P_AcTrfase_dom1"/>
</dbReference>
<keyword evidence="6" id="KW-0560">Oxidoreductase</keyword>
<dbReference type="SUPFAM" id="SSF51735">
    <property type="entry name" value="NAD(P)-binding Rossmann-fold domains"/>
    <property type="match status" value="1"/>
</dbReference>
<dbReference type="InterPro" id="IPR042112">
    <property type="entry name" value="P_AcTrfase_dom2"/>
</dbReference>
<evidence type="ECO:0000256" key="8">
    <source>
        <dbReference type="PIRSR" id="PIRSR036684-1"/>
    </source>
</evidence>
<sequence>MAIKIRKEDALAYHSQGSPGKIEVVPTKPLSSQLDLALAYSPGVAEPCLEIAAKKENVYKYTAKGNLVAVISNGTAVLGLGDIGPEAGKPVMEGKGVLFKKFAGIDVFDIEIDEKDPKKLIEIIKSLEPTFGGINLEDIKAPECFEIEQSLKEKMKIPVMHDDQHGTAIISGAALLNALEVVGKKIEEIKLVVNGAGAAAVSCTRFYISLGVRRENLIMVDIDGVIRHDRPNLTPIHSEFAYAGNDMNNLTDAMKGADVFLGLSAGNVVSPEQILLMADNPIVFALANPNPEIDYDLATSTREDIIMATGRSDFPNQVNNVLGFPYIFRGALDVRATAINEEMKLATAQAIAQLAKEPVPEIVNKAYGDDQLAFGRKYLIPKPLDPRLITTIAPAVAKAAMDSGVAQLEITDWEAYQLELQERIGIDQRLMSRVIARAKKNPKRVVFAEADNTKILKAAQLINDERIGDPILLGNKETILRLIEEHSLDLGGVPIIDPFEEPEKLQQFGQVLYEKRKRKGLTPFEAQKQMRDRTYFGAMMVELGEADALISGLTKDYPNTILPALHVIGVNKEVDRVAGMYIMNSDKGPYFFADTTVNVDPTADQLVEIIGLTADAVKFFDLEPRIAVLSYSNFGSAKGSTPSKTSLATAKAKAKFPELVIEGEMQANVALNEVIQKENYPFSALANKKANTLIFPNLSSGNIAYKLLAEIGNAEAIGPILLGMNKPVHILQLGSSIREIINMVAIAVVDAQSHDGL</sequence>
<dbReference type="InterPro" id="IPR012302">
    <property type="entry name" value="Malic_NAD-bd"/>
</dbReference>
<dbReference type="GO" id="GO:0006108">
    <property type="term" value="P:malate metabolic process"/>
    <property type="evidence" value="ECO:0007669"/>
    <property type="project" value="InterPro"/>
</dbReference>
<dbReference type="InterPro" id="IPR002505">
    <property type="entry name" value="PTA_PTB"/>
</dbReference>
<feature type="binding site" evidence="10">
    <location>
        <position position="163"/>
    </location>
    <ligand>
        <name>a divalent metal cation</name>
        <dbReference type="ChEBI" id="CHEBI:60240"/>
    </ligand>
</feature>
<feature type="active site" description="Proton acceptor" evidence="8">
    <location>
        <position position="95"/>
    </location>
</feature>
<name>A0A918QA74_9BACT</name>
<comment type="cofactor">
    <cofactor evidence="1">
        <name>Mn(2+)</name>
        <dbReference type="ChEBI" id="CHEBI:29035"/>
    </cofactor>
</comment>
<evidence type="ECO:0000256" key="5">
    <source>
        <dbReference type="ARBA" id="ARBA00022723"/>
    </source>
</evidence>
<dbReference type="PANTHER" id="PTHR43237:SF4">
    <property type="entry name" value="NADP-DEPENDENT MALIC ENZYME"/>
    <property type="match status" value="1"/>
</dbReference>
<dbReference type="RefSeq" id="WP_189458082.1">
    <property type="nucleotide sequence ID" value="NZ_BMWX01000008.1"/>
</dbReference>
<dbReference type="Gene3D" id="3.40.50.720">
    <property type="entry name" value="NAD(P)-binding Rossmann-like Domain"/>
    <property type="match status" value="1"/>
</dbReference>
<dbReference type="SUPFAM" id="SSF53659">
    <property type="entry name" value="Isocitrate/Isopropylmalate dehydrogenase-like"/>
    <property type="match status" value="1"/>
</dbReference>
<dbReference type="PIRSF" id="PIRSF036684">
    <property type="entry name" value="ME_PTA"/>
    <property type="match status" value="1"/>
</dbReference>
<accession>A0A918QA74</accession>
<dbReference type="Proteomes" id="UP000619457">
    <property type="component" value="Unassembled WGS sequence"/>
</dbReference>
<dbReference type="GO" id="GO:0016616">
    <property type="term" value="F:oxidoreductase activity, acting on the CH-OH group of donors, NAD or NADP as acceptor"/>
    <property type="evidence" value="ECO:0007669"/>
    <property type="project" value="InterPro"/>
</dbReference>
<dbReference type="SUPFAM" id="SSF53223">
    <property type="entry name" value="Aminoacid dehydrogenase-like, N-terminal domain"/>
    <property type="match status" value="1"/>
</dbReference>
<keyword evidence="10" id="KW-0521">NADP</keyword>
<comment type="similarity">
    <text evidence="4">In the C-terminal section; belongs to the phosphate acetyltransferase and butyryltransferase family.</text>
</comment>
<dbReference type="InterPro" id="IPR036291">
    <property type="entry name" value="NAD(P)-bd_dom_sf"/>
</dbReference>
<dbReference type="GO" id="GO:0004470">
    <property type="term" value="F:malic enzyme activity"/>
    <property type="evidence" value="ECO:0007669"/>
    <property type="project" value="InterPro"/>
</dbReference>
<feature type="binding site" evidence="9">
    <location>
        <position position="138"/>
    </location>
    <ligand>
        <name>a divalent metal cation</name>
        <dbReference type="ChEBI" id="CHEBI:60240"/>
    </ligand>
</feature>
<dbReference type="Pfam" id="PF01515">
    <property type="entry name" value="PTA_PTB"/>
    <property type="match status" value="1"/>
</dbReference>
<evidence type="ECO:0000256" key="10">
    <source>
        <dbReference type="PIRSR" id="PIRSR036684-3"/>
    </source>
</evidence>